<dbReference type="RefSeq" id="WP_008598151.1">
    <property type="nucleotide sequence ID" value="NZ_AMRM01000019.1"/>
</dbReference>
<dbReference type="Gene3D" id="2.30.130.40">
    <property type="entry name" value="LON domain-like"/>
    <property type="match status" value="1"/>
</dbReference>
<organism evidence="2 3">
    <name type="scientific">Nitratireductor pacificus pht-3B</name>
    <dbReference type="NCBI Taxonomy" id="391937"/>
    <lineage>
        <taxon>Bacteria</taxon>
        <taxon>Pseudomonadati</taxon>
        <taxon>Pseudomonadota</taxon>
        <taxon>Alphaproteobacteria</taxon>
        <taxon>Hyphomicrobiales</taxon>
        <taxon>Phyllobacteriaceae</taxon>
        <taxon>Nitratireductor</taxon>
    </lineage>
</organism>
<dbReference type="SUPFAM" id="SSF88697">
    <property type="entry name" value="PUA domain-like"/>
    <property type="match status" value="1"/>
</dbReference>
<dbReference type="eggNOG" id="COG2802">
    <property type="taxonomic scope" value="Bacteria"/>
</dbReference>
<dbReference type="InterPro" id="IPR046336">
    <property type="entry name" value="Lon_prtase_N_sf"/>
</dbReference>
<dbReference type="PANTHER" id="PTHR46732">
    <property type="entry name" value="ATP-DEPENDENT PROTEASE LA (LON) DOMAIN PROTEIN"/>
    <property type="match status" value="1"/>
</dbReference>
<dbReference type="SMART" id="SM00464">
    <property type="entry name" value="LON"/>
    <property type="match status" value="1"/>
</dbReference>
<gene>
    <name evidence="2" type="ORF">NA2_16333</name>
</gene>
<dbReference type="Pfam" id="PF02190">
    <property type="entry name" value="LON_substr_bdg"/>
    <property type="match status" value="1"/>
</dbReference>
<accession>K2MA00</accession>
<dbReference type="PATRIC" id="fig|391937.3.peg.3354"/>
<sequence>MKAGNQSYRHAGDIDSVIPVLPMAATLLLPGGRLSLTVLEPRYLAMTDYVLSGRRLIGMVQPRLDGGRRGDGEPELCQVGCVGRLASVSETGDGRYLITLNGICRFRLAEELTVSTPFRQCRVTPFERDLHDDVDEERADRPALLRAFRAYHEANNLEADWDSVNQTATASLVNRLSMMVPYGAAEKQALLEAPDLKTRAETLIAITEITLAARRRLSSLLFS</sequence>
<dbReference type="OrthoDB" id="9806457at2"/>
<evidence type="ECO:0000259" key="1">
    <source>
        <dbReference type="PROSITE" id="PS51787"/>
    </source>
</evidence>
<dbReference type="PROSITE" id="PS51787">
    <property type="entry name" value="LON_N"/>
    <property type="match status" value="1"/>
</dbReference>
<evidence type="ECO:0000313" key="3">
    <source>
        <dbReference type="Proteomes" id="UP000006786"/>
    </source>
</evidence>
<protein>
    <submittedName>
        <fullName evidence="2">Peptidase S16 lon domain-containing protein</fullName>
    </submittedName>
</protein>
<dbReference type="InterPro" id="IPR015947">
    <property type="entry name" value="PUA-like_sf"/>
</dbReference>
<comment type="caution">
    <text evidence="2">The sequence shown here is derived from an EMBL/GenBank/DDBJ whole genome shotgun (WGS) entry which is preliminary data.</text>
</comment>
<feature type="domain" description="Lon N-terminal" evidence="1">
    <location>
        <begin position="18"/>
        <end position="211"/>
    </location>
</feature>
<dbReference type="AlphaFoldDB" id="K2MA00"/>
<dbReference type="Proteomes" id="UP000006786">
    <property type="component" value="Unassembled WGS sequence"/>
</dbReference>
<name>K2MA00_9HYPH</name>
<evidence type="ECO:0000313" key="2">
    <source>
        <dbReference type="EMBL" id="EKF17835.1"/>
    </source>
</evidence>
<dbReference type="STRING" id="391937.NA2_16333"/>
<keyword evidence="3" id="KW-1185">Reference proteome</keyword>
<reference evidence="2 3" key="1">
    <citation type="journal article" date="2012" name="J. Bacteriol.">
        <title>Genome Sequence of Nitratireductor pacificus Type Strain pht-3B.</title>
        <authorList>
            <person name="Lai Q."/>
            <person name="Li G."/>
            <person name="Shao Z."/>
        </authorList>
    </citation>
    <scope>NUCLEOTIDE SEQUENCE [LARGE SCALE GENOMIC DNA]</scope>
    <source>
        <strain evidence="3">pht-3B</strain>
    </source>
</reference>
<dbReference type="InterPro" id="IPR003111">
    <property type="entry name" value="Lon_prtase_N"/>
</dbReference>
<dbReference type="EMBL" id="AMRM01000019">
    <property type="protein sequence ID" value="EKF17835.1"/>
    <property type="molecule type" value="Genomic_DNA"/>
</dbReference>
<dbReference type="PANTHER" id="PTHR46732:SF8">
    <property type="entry name" value="ATP-DEPENDENT PROTEASE LA (LON) DOMAIN PROTEIN"/>
    <property type="match status" value="1"/>
</dbReference>
<proteinExistence type="predicted"/>